<organism evidence="1 2">
    <name type="scientific">Pluteus cervinus</name>
    <dbReference type="NCBI Taxonomy" id="181527"/>
    <lineage>
        <taxon>Eukaryota</taxon>
        <taxon>Fungi</taxon>
        <taxon>Dikarya</taxon>
        <taxon>Basidiomycota</taxon>
        <taxon>Agaricomycotina</taxon>
        <taxon>Agaricomycetes</taxon>
        <taxon>Agaricomycetidae</taxon>
        <taxon>Agaricales</taxon>
        <taxon>Pluteineae</taxon>
        <taxon>Pluteaceae</taxon>
        <taxon>Pluteus</taxon>
    </lineage>
</organism>
<dbReference type="Proteomes" id="UP000308600">
    <property type="component" value="Unassembled WGS sequence"/>
</dbReference>
<sequence length="111" mass="12604">MFFCIPVFFGCQTQIKPQGGQPSRVCPRCHNASVFVAKSTTWFELFWIPLIPFSSKHIWLCGICRWKAPCVEGQFEPAIAHMPPPAGYPPNQGWQQPNVPGYQPVYIQPLK</sequence>
<evidence type="ECO:0000313" key="1">
    <source>
        <dbReference type="EMBL" id="TFK62185.1"/>
    </source>
</evidence>
<reference evidence="1 2" key="1">
    <citation type="journal article" date="2019" name="Nat. Ecol. Evol.">
        <title>Megaphylogeny resolves global patterns of mushroom evolution.</title>
        <authorList>
            <person name="Varga T."/>
            <person name="Krizsan K."/>
            <person name="Foldi C."/>
            <person name="Dima B."/>
            <person name="Sanchez-Garcia M."/>
            <person name="Sanchez-Ramirez S."/>
            <person name="Szollosi G.J."/>
            <person name="Szarkandi J.G."/>
            <person name="Papp V."/>
            <person name="Albert L."/>
            <person name="Andreopoulos W."/>
            <person name="Angelini C."/>
            <person name="Antonin V."/>
            <person name="Barry K.W."/>
            <person name="Bougher N.L."/>
            <person name="Buchanan P."/>
            <person name="Buyck B."/>
            <person name="Bense V."/>
            <person name="Catcheside P."/>
            <person name="Chovatia M."/>
            <person name="Cooper J."/>
            <person name="Damon W."/>
            <person name="Desjardin D."/>
            <person name="Finy P."/>
            <person name="Geml J."/>
            <person name="Haridas S."/>
            <person name="Hughes K."/>
            <person name="Justo A."/>
            <person name="Karasinski D."/>
            <person name="Kautmanova I."/>
            <person name="Kiss B."/>
            <person name="Kocsube S."/>
            <person name="Kotiranta H."/>
            <person name="LaButti K.M."/>
            <person name="Lechner B.E."/>
            <person name="Liimatainen K."/>
            <person name="Lipzen A."/>
            <person name="Lukacs Z."/>
            <person name="Mihaltcheva S."/>
            <person name="Morgado L.N."/>
            <person name="Niskanen T."/>
            <person name="Noordeloos M.E."/>
            <person name="Ohm R.A."/>
            <person name="Ortiz-Santana B."/>
            <person name="Ovrebo C."/>
            <person name="Racz N."/>
            <person name="Riley R."/>
            <person name="Savchenko A."/>
            <person name="Shiryaev A."/>
            <person name="Soop K."/>
            <person name="Spirin V."/>
            <person name="Szebenyi C."/>
            <person name="Tomsovsky M."/>
            <person name="Tulloss R.E."/>
            <person name="Uehling J."/>
            <person name="Grigoriev I.V."/>
            <person name="Vagvolgyi C."/>
            <person name="Papp T."/>
            <person name="Martin F.M."/>
            <person name="Miettinen O."/>
            <person name="Hibbett D.S."/>
            <person name="Nagy L.G."/>
        </authorList>
    </citation>
    <scope>NUCLEOTIDE SEQUENCE [LARGE SCALE GENOMIC DNA]</scope>
    <source>
        <strain evidence="1 2">NL-1719</strain>
    </source>
</reference>
<keyword evidence="2" id="KW-1185">Reference proteome</keyword>
<evidence type="ECO:0000313" key="2">
    <source>
        <dbReference type="Proteomes" id="UP000308600"/>
    </source>
</evidence>
<protein>
    <submittedName>
        <fullName evidence="1">Uncharacterized protein</fullName>
    </submittedName>
</protein>
<name>A0ACD3A8X7_9AGAR</name>
<accession>A0ACD3A8X7</accession>
<proteinExistence type="predicted"/>
<dbReference type="EMBL" id="ML208599">
    <property type="protein sequence ID" value="TFK62185.1"/>
    <property type="molecule type" value="Genomic_DNA"/>
</dbReference>
<gene>
    <name evidence="1" type="ORF">BDN72DRAFT_848929</name>
</gene>